<accession>A0AAV1QT69</accession>
<dbReference type="Proteomes" id="UP001314170">
    <property type="component" value="Unassembled WGS sequence"/>
</dbReference>
<comment type="subcellular location">
    <subcellularLocation>
        <location evidence="1">Nucleus</location>
    </subcellularLocation>
</comment>
<dbReference type="SMART" id="SM00717">
    <property type="entry name" value="SANT"/>
    <property type="match status" value="1"/>
</dbReference>
<protein>
    <submittedName>
        <fullName evidence="10">Uncharacterized protein</fullName>
    </submittedName>
</protein>
<evidence type="ECO:0000256" key="5">
    <source>
        <dbReference type="ARBA" id="ARBA00023159"/>
    </source>
</evidence>
<dbReference type="Gene3D" id="1.10.10.60">
    <property type="entry name" value="Homeodomain-like"/>
    <property type="match status" value="1"/>
</dbReference>
<dbReference type="GO" id="GO:0005634">
    <property type="term" value="C:nucleus"/>
    <property type="evidence" value="ECO:0007669"/>
    <property type="project" value="UniProtKB-SubCell"/>
</dbReference>
<keyword evidence="7" id="KW-0539">Nucleus</keyword>
<evidence type="ECO:0000256" key="6">
    <source>
        <dbReference type="ARBA" id="ARBA00023163"/>
    </source>
</evidence>
<dbReference type="EMBL" id="CAWUPB010000501">
    <property type="protein sequence ID" value="CAK7324676.1"/>
    <property type="molecule type" value="Genomic_DNA"/>
</dbReference>
<evidence type="ECO:0000256" key="4">
    <source>
        <dbReference type="ARBA" id="ARBA00023125"/>
    </source>
</evidence>
<dbReference type="CDD" id="cd00167">
    <property type="entry name" value="SANT"/>
    <property type="match status" value="1"/>
</dbReference>
<dbReference type="InterPro" id="IPR009057">
    <property type="entry name" value="Homeodomain-like_sf"/>
</dbReference>
<name>A0AAV1QT69_9ROSI</name>
<comment type="caution">
    <text evidence="10">The sequence shown here is derived from an EMBL/GenBank/DDBJ whole genome shotgun (WGS) entry which is preliminary data.</text>
</comment>
<reference evidence="10 11" key="1">
    <citation type="submission" date="2024-01" db="EMBL/GenBank/DDBJ databases">
        <authorList>
            <person name="Waweru B."/>
        </authorList>
    </citation>
    <scope>NUCLEOTIDE SEQUENCE [LARGE SCALE GENOMIC DNA]</scope>
</reference>
<keyword evidence="4" id="KW-0238">DNA-binding</keyword>
<dbReference type="PROSITE" id="PS51294">
    <property type="entry name" value="HTH_MYB"/>
    <property type="match status" value="1"/>
</dbReference>
<feature type="domain" description="Myb-like" evidence="8">
    <location>
        <begin position="18"/>
        <end position="84"/>
    </location>
</feature>
<keyword evidence="6" id="KW-0804">Transcription</keyword>
<keyword evidence="5" id="KW-0010">Activator</keyword>
<evidence type="ECO:0000313" key="11">
    <source>
        <dbReference type="Proteomes" id="UP001314170"/>
    </source>
</evidence>
<feature type="domain" description="HTH myb-type" evidence="9">
    <location>
        <begin position="18"/>
        <end position="88"/>
    </location>
</feature>
<proteinExistence type="predicted"/>
<organism evidence="10 11">
    <name type="scientific">Dovyalis caffra</name>
    <dbReference type="NCBI Taxonomy" id="77055"/>
    <lineage>
        <taxon>Eukaryota</taxon>
        <taxon>Viridiplantae</taxon>
        <taxon>Streptophyta</taxon>
        <taxon>Embryophyta</taxon>
        <taxon>Tracheophyta</taxon>
        <taxon>Spermatophyta</taxon>
        <taxon>Magnoliopsida</taxon>
        <taxon>eudicotyledons</taxon>
        <taxon>Gunneridae</taxon>
        <taxon>Pentapetalae</taxon>
        <taxon>rosids</taxon>
        <taxon>fabids</taxon>
        <taxon>Malpighiales</taxon>
        <taxon>Salicaceae</taxon>
        <taxon>Flacourtieae</taxon>
        <taxon>Dovyalis</taxon>
    </lineage>
</organism>
<evidence type="ECO:0000256" key="2">
    <source>
        <dbReference type="ARBA" id="ARBA00022737"/>
    </source>
</evidence>
<evidence type="ECO:0000256" key="1">
    <source>
        <dbReference type="ARBA" id="ARBA00004123"/>
    </source>
</evidence>
<gene>
    <name evidence="10" type="ORF">DCAF_LOCUS2335</name>
</gene>
<dbReference type="PROSITE" id="PS50090">
    <property type="entry name" value="MYB_LIKE"/>
    <property type="match status" value="1"/>
</dbReference>
<evidence type="ECO:0000256" key="7">
    <source>
        <dbReference type="ARBA" id="ARBA00023242"/>
    </source>
</evidence>
<dbReference type="Pfam" id="PF00249">
    <property type="entry name" value="Myb_DNA-binding"/>
    <property type="match status" value="1"/>
</dbReference>
<sequence length="235" mass="26798">MEDFNPCKHQSNVSMESSSVVRKGGWTEEEDILLRKCVEKYGEGRWRQVPLRAVFSWLHRWALIAGRLPGRTANGVKNYWNTKLRKMMVSSNKDVKSKPEPKSITKATIIKPRPRNFKNISWLREGTPYINVCHPFGDDLCKPYTTMALPPSDNNEVESMWWEGLLDDEEINLTSNSSFVGNGSEIDQEPIKSVSVEENAKGGAKVGDIFYEHGQRSWTDFSFDADLLNLINAEL</sequence>
<evidence type="ECO:0000313" key="10">
    <source>
        <dbReference type="EMBL" id="CAK7324676.1"/>
    </source>
</evidence>
<keyword evidence="3" id="KW-0805">Transcription regulation</keyword>
<keyword evidence="11" id="KW-1185">Reference proteome</keyword>
<dbReference type="InterPro" id="IPR015495">
    <property type="entry name" value="Myb_TF_plants"/>
</dbReference>
<dbReference type="InterPro" id="IPR001005">
    <property type="entry name" value="SANT/Myb"/>
</dbReference>
<dbReference type="PANTHER" id="PTHR47999:SF24">
    <property type="entry name" value="TRANSCRIPTION FACTOR MYB90"/>
    <property type="match status" value="1"/>
</dbReference>
<evidence type="ECO:0000256" key="3">
    <source>
        <dbReference type="ARBA" id="ARBA00023015"/>
    </source>
</evidence>
<dbReference type="AlphaFoldDB" id="A0AAV1QT69"/>
<keyword evidence="2" id="KW-0677">Repeat</keyword>
<evidence type="ECO:0000259" key="8">
    <source>
        <dbReference type="PROSITE" id="PS50090"/>
    </source>
</evidence>
<evidence type="ECO:0000259" key="9">
    <source>
        <dbReference type="PROSITE" id="PS51294"/>
    </source>
</evidence>
<dbReference type="PANTHER" id="PTHR47999">
    <property type="entry name" value="TRANSCRIPTION FACTOR MYB8-RELATED-RELATED"/>
    <property type="match status" value="1"/>
</dbReference>
<dbReference type="InterPro" id="IPR017930">
    <property type="entry name" value="Myb_dom"/>
</dbReference>
<dbReference type="SUPFAM" id="SSF46689">
    <property type="entry name" value="Homeodomain-like"/>
    <property type="match status" value="1"/>
</dbReference>
<dbReference type="GO" id="GO:0003677">
    <property type="term" value="F:DNA binding"/>
    <property type="evidence" value="ECO:0007669"/>
    <property type="project" value="UniProtKB-KW"/>
</dbReference>